<reference evidence="4" key="4">
    <citation type="submission" date="2021-08" db="EMBL/GenBank/DDBJ databases">
        <title>Whole genome sequence of Oryctes rhinoceros Nudivirus detected in Riau Province, Indonesia.</title>
        <authorList>
            <person name="Kurnia Y.W."/>
            <person name="Tanjung Z.A."/>
            <person name="Utomo C."/>
            <person name="Naim M."/>
            <person name="Situmorang E.C."/>
            <person name="Liwang T."/>
        </authorList>
    </citation>
    <scope>NUCLEOTIDE SEQUENCE</scope>
    <source>
        <strain evidence="4">LiboV</strain>
    </source>
</reference>
<evidence type="ECO:0000313" key="1">
    <source>
        <dbReference type="EMBL" id="ACH96150.1"/>
    </source>
</evidence>
<evidence type="ECO:0000313" key="4">
    <source>
        <dbReference type="EMBL" id="UBO76441.1"/>
    </source>
</evidence>
<dbReference type="EMBL" id="MN623374">
    <property type="protein sequence ID" value="QHG11259.1"/>
    <property type="molecule type" value="Genomic_DNA"/>
</dbReference>
<dbReference type="KEGG" id="vg:7047200"/>
<dbReference type="Proteomes" id="UP000011785">
    <property type="component" value="Segment"/>
</dbReference>
<dbReference type="EMBL" id="MT150137">
    <property type="protein sequence ID" value="QKE59494.1"/>
    <property type="molecule type" value="Genomic_DNA"/>
</dbReference>
<dbReference type="EMBL" id="EU747721">
    <property type="protein sequence ID" value="ACH96150.1"/>
    <property type="molecule type" value="Genomic_DNA"/>
</dbReference>
<dbReference type="EMBL" id="MZ727584">
    <property type="protein sequence ID" value="UBO76441.1"/>
    <property type="molecule type" value="Genomic_DNA"/>
</dbReference>
<dbReference type="OrthoDB" id="7638at10239"/>
<evidence type="ECO:0000313" key="2">
    <source>
        <dbReference type="EMBL" id="QHG11259.1"/>
    </source>
</evidence>
<dbReference type="RefSeq" id="YP_002321331.1">
    <property type="nucleotide sequence ID" value="NC_011588.1"/>
</dbReference>
<gene>
    <name evidence="2" type="ORF">SI_OrNV_gp020</name>
</gene>
<reference evidence="1 5" key="1">
    <citation type="journal article" date="2008" name="J. Virol. Methods">
        <title>Sequencing of the large dsDNA genome of Oryctes rhinoceros nudivirus using multiple displacement amplification of nanogram amounts of virus DNA.</title>
        <authorList>
            <person name="Wang Y."/>
            <person name="Kleespies R.G."/>
            <person name="Ramle M.B."/>
            <person name="Jehle J.A."/>
        </authorList>
    </citation>
    <scope>NUCLEOTIDE SEQUENCE [LARGE SCALE GENOMIC DNA]</scope>
    <source>
        <strain evidence="5">Isolate Oryctes rhinoceros/Malaysia/Ma07/2007</strain>
        <strain evidence="1">Ma07</strain>
    </source>
</reference>
<reference evidence="2" key="2">
    <citation type="journal article" date="2020" name="J. ISSAAS">
        <title>Complete genome sequence of Oryctes rhinoceros Nudivirus isolated from Coconut Rhinoceros Beetle in the Solomon Islands.</title>
        <authorList>
            <person name="Etebari K."/>
            <person name="Filipovic I."/>
            <person name="Rasic G."/>
            <person name="Devine G.J."/>
            <person name="Tsatsia H."/>
            <person name="Furlong M.J."/>
        </authorList>
    </citation>
    <scope>NUCLEOTIDE SEQUENCE</scope>
    <source>
        <strain evidence="2">Solomon Islands</strain>
    </source>
</reference>
<proteinExistence type="predicted"/>
<accession>A0A6B9QQA6</accession>
<protein>
    <submittedName>
        <fullName evidence="1 2">p47</fullName>
    </submittedName>
</protein>
<reference evidence="3" key="3">
    <citation type="submission" date="2020-03" db="EMBL/GenBank/DDBJ databases">
        <title>Whole genome sequence of Oryctes rhinoceros Nudivirus isolated in Riau Province, Indonesia.</title>
        <authorList>
            <person name="Kurnia Y.W."/>
            <person name="Tanjung Z.A."/>
            <person name="Utomo C."/>
            <person name="Naim M."/>
            <person name="Situmorang E.C."/>
            <person name="Liwang T."/>
        </authorList>
    </citation>
    <scope>NUCLEOTIDE SEQUENCE</scope>
    <source>
        <strain evidence="3">LiboV</strain>
    </source>
</reference>
<keyword evidence="5" id="KW-1185">Reference proteome</keyword>
<accession>B7SV41</accession>
<evidence type="ECO:0000313" key="5">
    <source>
        <dbReference type="Proteomes" id="UP000011785"/>
    </source>
</evidence>
<organism evidence="2">
    <name type="scientific">Oryctes rhinoceros nudivirus</name>
    <dbReference type="NCBI Taxonomy" id="92521"/>
    <lineage>
        <taxon>Viruses</taxon>
        <taxon>Viruses incertae sedis</taxon>
        <taxon>Naldaviricetes</taxon>
        <taxon>Lefavirales</taxon>
        <taxon>Nudiviridae</taxon>
        <taxon>Alphanudivirus</taxon>
        <taxon>Alphanudivirus oryrhinocerotis</taxon>
    </lineage>
</organism>
<sequence length="324" mass="36382">MDRTSQSNIKLSLDSDIDCLSSKIISLVRDDTIVLAARGIAQYLLLCENISLDEACCLFDKPGADALVWKLISCQSDFMGPTPRSVGIDLVSECAASKLQSSLDVKHIKKTSDLDSVQIDRIKPQRKIDLAYSHPTAIWIRFYSEHANIDIPNTTLLEVTTNVYELYCSKNIPTLFEIMAALEHTYNADLIFCSEVPAFLYNPLLFLSNYIKFMWCYAMNRNIFDPTSYEDIRMMMLYTTYGLMFLTTNNLSSMSSATHGPLISCSGERPKVTLGKFDTSKVYINEGSRAMQSLNKASDFGTYSNFVEVVTEVSIDPICLSKII</sequence>
<name>A0A6B9QQA6_9VIRU</name>
<evidence type="ECO:0000313" key="3">
    <source>
        <dbReference type="EMBL" id="QKE59494.1"/>
    </source>
</evidence>